<dbReference type="InterPro" id="IPR011009">
    <property type="entry name" value="Kinase-like_dom_sf"/>
</dbReference>
<evidence type="ECO:0000256" key="2">
    <source>
        <dbReference type="ARBA" id="ARBA00030237"/>
    </source>
</evidence>
<feature type="domain" description="Protein kinase" evidence="3">
    <location>
        <begin position="1"/>
        <end position="310"/>
    </location>
</feature>
<dbReference type="PANTHER" id="PTHR24348">
    <property type="entry name" value="SERINE/THREONINE-PROTEIN KINASE UNC-51-RELATED"/>
    <property type="match status" value="1"/>
</dbReference>
<feature type="non-terminal residue" evidence="4">
    <location>
        <position position="1"/>
    </location>
</feature>
<dbReference type="GO" id="GO:0004674">
    <property type="term" value="F:protein serine/threonine kinase activity"/>
    <property type="evidence" value="ECO:0007669"/>
    <property type="project" value="InterPro"/>
</dbReference>
<dbReference type="AlphaFoldDB" id="A0A7C8IBT2"/>
<reference evidence="4 5" key="1">
    <citation type="submission" date="2020-01" db="EMBL/GenBank/DDBJ databases">
        <authorList>
            <consortium name="DOE Joint Genome Institute"/>
            <person name="Haridas S."/>
            <person name="Albert R."/>
            <person name="Binder M."/>
            <person name="Bloem J."/>
            <person name="Labutti K."/>
            <person name="Salamov A."/>
            <person name="Andreopoulos B."/>
            <person name="Baker S.E."/>
            <person name="Barry K."/>
            <person name="Bills G."/>
            <person name="Bluhm B.H."/>
            <person name="Cannon C."/>
            <person name="Castanera R."/>
            <person name="Culley D.E."/>
            <person name="Daum C."/>
            <person name="Ezra D."/>
            <person name="Gonzalez J.B."/>
            <person name="Henrissat B."/>
            <person name="Kuo A."/>
            <person name="Liang C."/>
            <person name="Lipzen A."/>
            <person name="Lutzoni F."/>
            <person name="Magnuson J."/>
            <person name="Mondo S."/>
            <person name="Nolan M."/>
            <person name="Ohm R."/>
            <person name="Pangilinan J."/>
            <person name="Park H.-J.H."/>
            <person name="Ramirez L."/>
            <person name="Alfaro M."/>
            <person name="Sun H."/>
            <person name="Tritt A."/>
            <person name="Yoshinaga Y."/>
            <person name="Zwiers L.-H.L."/>
            <person name="Turgeon B.G."/>
            <person name="Goodwin S.B."/>
            <person name="Spatafora J.W."/>
            <person name="Crous P.W."/>
            <person name="Grigoriev I.V."/>
        </authorList>
    </citation>
    <scope>NUCLEOTIDE SEQUENCE [LARGE SCALE GENOMIC DNA]</scope>
    <source>
        <strain evidence="4 5">CBS 611.86</strain>
    </source>
</reference>
<dbReference type="SUPFAM" id="SSF56112">
    <property type="entry name" value="Protein kinase-like (PK-like)"/>
    <property type="match status" value="1"/>
</dbReference>
<dbReference type="Proteomes" id="UP000481861">
    <property type="component" value="Unassembled WGS sequence"/>
</dbReference>
<dbReference type="InterPro" id="IPR000719">
    <property type="entry name" value="Prot_kinase_dom"/>
</dbReference>
<gene>
    <name evidence="4" type="ORF">BDV95DRAFT_462104</name>
</gene>
<feature type="non-terminal residue" evidence="4">
    <location>
        <position position="327"/>
    </location>
</feature>
<keyword evidence="4" id="KW-0808">Transferase</keyword>
<evidence type="ECO:0000256" key="1">
    <source>
        <dbReference type="ARBA" id="ARBA00004623"/>
    </source>
</evidence>
<dbReference type="InterPro" id="IPR045269">
    <property type="entry name" value="Atg1-like"/>
</dbReference>
<organism evidence="4 5">
    <name type="scientific">Massariosphaeria phaeospora</name>
    <dbReference type="NCBI Taxonomy" id="100035"/>
    <lineage>
        <taxon>Eukaryota</taxon>
        <taxon>Fungi</taxon>
        <taxon>Dikarya</taxon>
        <taxon>Ascomycota</taxon>
        <taxon>Pezizomycotina</taxon>
        <taxon>Dothideomycetes</taxon>
        <taxon>Pleosporomycetidae</taxon>
        <taxon>Pleosporales</taxon>
        <taxon>Pleosporales incertae sedis</taxon>
        <taxon>Massariosphaeria</taxon>
    </lineage>
</organism>
<keyword evidence="4" id="KW-0418">Kinase</keyword>
<dbReference type="PROSITE" id="PS50011">
    <property type="entry name" value="PROTEIN_KINASE_DOM"/>
    <property type="match status" value="1"/>
</dbReference>
<proteinExistence type="predicted"/>
<evidence type="ECO:0000313" key="5">
    <source>
        <dbReference type="Proteomes" id="UP000481861"/>
    </source>
</evidence>
<keyword evidence="5" id="KW-1185">Reference proteome</keyword>
<evidence type="ECO:0000259" key="3">
    <source>
        <dbReference type="PROSITE" id="PS50011"/>
    </source>
</evidence>
<comment type="caution">
    <text evidence="4">The sequence shown here is derived from an EMBL/GenBank/DDBJ whole genome shotgun (WGS) entry which is preliminary data.</text>
</comment>
<dbReference type="CDD" id="cd00180">
    <property type="entry name" value="PKc"/>
    <property type="match status" value="1"/>
</dbReference>
<dbReference type="GO" id="GO:0005524">
    <property type="term" value="F:ATP binding"/>
    <property type="evidence" value="ECO:0007669"/>
    <property type="project" value="InterPro"/>
</dbReference>
<comment type="subcellular location">
    <subcellularLocation>
        <location evidence="1">Preautophagosomal structure membrane</location>
        <topology evidence="1">Peripheral membrane protein</topology>
    </subcellularLocation>
</comment>
<dbReference type="SMART" id="SM00220">
    <property type="entry name" value="S_TKc"/>
    <property type="match status" value="1"/>
</dbReference>
<dbReference type="Gene3D" id="1.10.510.10">
    <property type="entry name" value="Transferase(Phosphotransferase) domain 1"/>
    <property type="match status" value="1"/>
</dbReference>
<dbReference type="Pfam" id="PF00069">
    <property type="entry name" value="Pkinase"/>
    <property type="match status" value="1"/>
</dbReference>
<sequence length="327" mass="37490">EIGRGSDGCIVVWRHKKSADIHIVSKQPVDWKARRYLEAELEITKAIGNHPNILQTFGSDEYWLPHGPAIFYEYCELGSAWDYQTELFTTYGEVPEETVWKLMADMSKALHWLQNALDKPYIHNDLKPENILAAKSRSHVWTLNAVPILPDFKICDFARVVDFAGKHGPDCVFNGTPEYAAPISERRPRITPQADIWSLGATLQAFAYGFKPTMTTKTFIATRAKAHQSVPAKHSDFELNKWRDLVPVIYRPLNATAAEQRERWDIPRDERGADLSMEPPMSSALNDWYSMCMQLDQRSRATAADLARWFVPVAERQVRVLYARRRA</sequence>
<dbReference type="GO" id="GO:0034045">
    <property type="term" value="C:phagophore assembly site membrane"/>
    <property type="evidence" value="ECO:0007669"/>
    <property type="project" value="UniProtKB-SubCell"/>
</dbReference>
<dbReference type="EMBL" id="JAADJZ010000008">
    <property type="protein sequence ID" value="KAF2873191.1"/>
    <property type="molecule type" value="Genomic_DNA"/>
</dbReference>
<evidence type="ECO:0000313" key="4">
    <source>
        <dbReference type="EMBL" id="KAF2873191.1"/>
    </source>
</evidence>
<protein>
    <recommendedName>
        <fullName evidence="2">Autophagy-related protein 1</fullName>
    </recommendedName>
</protein>
<name>A0A7C8IBT2_9PLEO</name>
<dbReference type="GO" id="GO:0010506">
    <property type="term" value="P:regulation of autophagy"/>
    <property type="evidence" value="ECO:0007669"/>
    <property type="project" value="InterPro"/>
</dbReference>
<accession>A0A7C8IBT2</accession>
<dbReference type="OrthoDB" id="310217at2759"/>